<dbReference type="PANTHER" id="PTHR43249:SF1">
    <property type="entry name" value="D-GLUCOSIDE 3-DEHYDROGENASE"/>
    <property type="match status" value="1"/>
</dbReference>
<dbReference type="OrthoDB" id="9815825at2"/>
<evidence type="ECO:0000259" key="2">
    <source>
        <dbReference type="Pfam" id="PF22725"/>
    </source>
</evidence>
<gene>
    <name evidence="3" type="ORF">E1757_02215</name>
</gene>
<dbReference type="InterPro" id="IPR052515">
    <property type="entry name" value="Gfo/Idh/MocA_Oxidoreductase"/>
</dbReference>
<accession>A0A4R5KZ72</accession>
<dbReference type="Pfam" id="PF01408">
    <property type="entry name" value="GFO_IDH_MocA"/>
    <property type="match status" value="1"/>
</dbReference>
<dbReference type="Gene3D" id="3.40.50.720">
    <property type="entry name" value="NAD(P)-binding Rossmann-like Domain"/>
    <property type="match status" value="1"/>
</dbReference>
<name>A0A4R5KZ72_9BACL</name>
<dbReference type="InterPro" id="IPR055170">
    <property type="entry name" value="GFO_IDH_MocA-like_dom"/>
</dbReference>
<dbReference type="Pfam" id="PF22725">
    <property type="entry name" value="GFO_IDH_MocA_C3"/>
    <property type="match status" value="1"/>
</dbReference>
<comment type="caution">
    <text evidence="3">The sequence shown here is derived from an EMBL/GenBank/DDBJ whole genome shotgun (WGS) entry which is preliminary data.</text>
</comment>
<keyword evidence="4" id="KW-1185">Reference proteome</keyword>
<dbReference type="Proteomes" id="UP000295636">
    <property type="component" value="Unassembled WGS sequence"/>
</dbReference>
<evidence type="ECO:0000313" key="4">
    <source>
        <dbReference type="Proteomes" id="UP000295636"/>
    </source>
</evidence>
<reference evidence="3 4" key="1">
    <citation type="submission" date="2019-03" db="EMBL/GenBank/DDBJ databases">
        <title>This is whole genome sequence of Paenibacillus sp MS74 strain.</title>
        <authorList>
            <person name="Trinh H.N."/>
        </authorList>
    </citation>
    <scope>NUCLEOTIDE SEQUENCE [LARGE SCALE GENOMIC DNA]</scope>
    <source>
        <strain evidence="3 4">MS74</strain>
    </source>
</reference>
<dbReference type="InterPro" id="IPR000683">
    <property type="entry name" value="Gfo/Idh/MocA-like_OxRdtase_N"/>
</dbReference>
<organism evidence="3 4">
    <name type="scientific">Paenibacillus piri</name>
    <dbReference type="NCBI Taxonomy" id="2547395"/>
    <lineage>
        <taxon>Bacteria</taxon>
        <taxon>Bacillati</taxon>
        <taxon>Bacillota</taxon>
        <taxon>Bacilli</taxon>
        <taxon>Bacillales</taxon>
        <taxon>Paenibacillaceae</taxon>
        <taxon>Paenibacillus</taxon>
    </lineage>
</organism>
<dbReference type="Gene3D" id="3.30.360.10">
    <property type="entry name" value="Dihydrodipicolinate Reductase, domain 2"/>
    <property type="match status" value="1"/>
</dbReference>
<proteinExistence type="predicted"/>
<dbReference type="PANTHER" id="PTHR43249">
    <property type="entry name" value="UDP-N-ACETYL-2-AMINO-2-DEOXY-D-GLUCURONATE OXIDASE"/>
    <property type="match status" value="1"/>
</dbReference>
<dbReference type="EMBL" id="SMRT01000001">
    <property type="protein sequence ID" value="TDG00468.1"/>
    <property type="molecule type" value="Genomic_DNA"/>
</dbReference>
<protein>
    <submittedName>
        <fullName evidence="3">Gfo/Idh/MocA family oxidoreductase</fullName>
    </submittedName>
</protein>
<dbReference type="SUPFAM" id="SSF55347">
    <property type="entry name" value="Glyceraldehyde-3-phosphate dehydrogenase-like, C-terminal domain"/>
    <property type="match status" value="1"/>
</dbReference>
<feature type="domain" description="Gfo/Idh/MocA-like oxidoreductase N-terminal" evidence="1">
    <location>
        <begin position="7"/>
        <end position="119"/>
    </location>
</feature>
<dbReference type="AlphaFoldDB" id="A0A4R5KZ72"/>
<dbReference type="GO" id="GO:0000166">
    <property type="term" value="F:nucleotide binding"/>
    <property type="evidence" value="ECO:0007669"/>
    <property type="project" value="InterPro"/>
</dbReference>
<evidence type="ECO:0000313" key="3">
    <source>
        <dbReference type="EMBL" id="TDG00468.1"/>
    </source>
</evidence>
<feature type="domain" description="GFO/IDH/MocA-like oxidoreductase" evidence="2">
    <location>
        <begin position="139"/>
        <end position="263"/>
    </location>
</feature>
<dbReference type="InterPro" id="IPR036291">
    <property type="entry name" value="NAD(P)-bd_dom_sf"/>
</dbReference>
<dbReference type="SUPFAM" id="SSF51735">
    <property type="entry name" value="NAD(P)-binding Rossmann-fold domains"/>
    <property type="match status" value="1"/>
</dbReference>
<sequence length="396" mass="44056">MGTNKKVKIGLIGLGNIGNNTHVKYLKTMDNVELVGVCDVAKEQADKIAAECGTTAYYDYNQLFDQSGLEAVIIATPHYAHTPISAEAFRRGLHVLCEKPLAVHVNDAQKSIDAYEKAKAANPQLVFGMMFQERTLPFYKKLKDIVSSGELGKLTRVTWINTAWFRSQAYYDSGDWRATWAGEGGGILTNQCPHNLDMYQWLFGVPARISGHAHIGKYHNIEVEDEVTAYFEHDDGMIGHFMVTTAESPGTNRFEIVGEHGKLIYENEKLVLYKNRMSMLQFLNETTEKFGNVESWYTEIPVNTKAPTGHKVVAEKFIEAVLNGGGELIAHGTEGIKGLTIGNGIMLSSFTKQMVDVPFDADAYERILNELIRTSKYIKTVNDSGTSEADMSKSFS</sequence>
<evidence type="ECO:0000259" key="1">
    <source>
        <dbReference type="Pfam" id="PF01408"/>
    </source>
</evidence>
<dbReference type="RefSeq" id="WP_133225177.1">
    <property type="nucleotide sequence ID" value="NZ_SMRT01000001.1"/>
</dbReference>